<dbReference type="InterPro" id="IPR013324">
    <property type="entry name" value="RNA_pol_sigma_r3/r4-like"/>
</dbReference>
<dbReference type="InterPro" id="IPR007627">
    <property type="entry name" value="RNA_pol_sigma70_r2"/>
</dbReference>
<dbReference type="Pfam" id="PF04545">
    <property type="entry name" value="Sigma70_r4"/>
    <property type="match status" value="1"/>
</dbReference>
<dbReference type="EMBL" id="BMHB01000002">
    <property type="protein sequence ID" value="GGI16612.1"/>
    <property type="molecule type" value="Genomic_DNA"/>
</dbReference>
<proteinExistence type="predicted"/>
<evidence type="ECO:0000256" key="1">
    <source>
        <dbReference type="ARBA" id="ARBA00023015"/>
    </source>
</evidence>
<keyword evidence="7" id="KW-0240">DNA-directed RNA polymerase</keyword>
<dbReference type="AlphaFoldDB" id="A0A8J3F0R3"/>
<evidence type="ECO:0000259" key="6">
    <source>
        <dbReference type="Pfam" id="PF04545"/>
    </source>
</evidence>
<dbReference type="GO" id="GO:0003677">
    <property type="term" value="F:DNA binding"/>
    <property type="evidence" value="ECO:0007669"/>
    <property type="project" value="UniProtKB-KW"/>
</dbReference>
<dbReference type="SUPFAM" id="SSF88659">
    <property type="entry name" value="Sigma3 and sigma4 domains of RNA polymerase sigma factors"/>
    <property type="match status" value="1"/>
</dbReference>
<dbReference type="InterPro" id="IPR007630">
    <property type="entry name" value="RNA_pol_sigma70_r4"/>
</dbReference>
<dbReference type="RefSeq" id="WP_088001221.1">
    <property type="nucleotide sequence ID" value="NZ_BMHB01000002.1"/>
</dbReference>
<dbReference type="InterPro" id="IPR014284">
    <property type="entry name" value="RNA_pol_sigma-70_dom"/>
</dbReference>
<keyword evidence="1" id="KW-0805">Transcription regulation</keyword>
<dbReference type="InterPro" id="IPR036388">
    <property type="entry name" value="WH-like_DNA-bd_sf"/>
</dbReference>
<dbReference type="NCBIfam" id="NF005248">
    <property type="entry name" value="PRK06759.1"/>
    <property type="match status" value="1"/>
</dbReference>
<dbReference type="NCBIfam" id="TIGR02937">
    <property type="entry name" value="sigma70-ECF"/>
    <property type="match status" value="1"/>
</dbReference>
<keyword evidence="2" id="KW-0731">Sigma factor</keyword>
<reference evidence="8" key="1">
    <citation type="journal article" date="2019" name="Int. J. Syst. Evol. Microbiol.">
        <title>The Global Catalogue of Microorganisms (GCM) 10K type strain sequencing project: providing services to taxonomists for standard genome sequencing and annotation.</title>
        <authorList>
            <consortium name="The Broad Institute Genomics Platform"/>
            <consortium name="The Broad Institute Genome Sequencing Center for Infectious Disease"/>
            <person name="Wu L."/>
            <person name="Ma J."/>
        </authorList>
    </citation>
    <scope>NUCLEOTIDE SEQUENCE [LARGE SCALE GENOMIC DNA]</scope>
    <source>
        <strain evidence="8">CGMCC 1.14993</strain>
    </source>
</reference>
<sequence length="171" mass="20379">MKTLKQTNSGRMKPKSFEDCLIQYTPMVKSLIKTLRIYKNYEDYYQVGLVALWHAFEHFKEEKGSFSNHAYTTVRGHLLNEMTKESKYDQRFVVVDSYKEEVHYHDEAFLFEQFMSHLEGVSSLQKQILIDRFYLSKSFSEIAIRCNMPEASVRSSYLYALKRLRKQKTQD</sequence>
<dbReference type="SUPFAM" id="SSF88946">
    <property type="entry name" value="Sigma2 domain of RNA polymerase sigma factors"/>
    <property type="match status" value="1"/>
</dbReference>
<evidence type="ECO:0000256" key="4">
    <source>
        <dbReference type="ARBA" id="ARBA00023163"/>
    </source>
</evidence>
<dbReference type="Pfam" id="PF04542">
    <property type="entry name" value="Sigma70_r2"/>
    <property type="match status" value="1"/>
</dbReference>
<dbReference type="GO" id="GO:0016987">
    <property type="term" value="F:sigma factor activity"/>
    <property type="evidence" value="ECO:0007669"/>
    <property type="project" value="UniProtKB-KW"/>
</dbReference>
<evidence type="ECO:0000256" key="3">
    <source>
        <dbReference type="ARBA" id="ARBA00023125"/>
    </source>
</evidence>
<dbReference type="GO" id="GO:0000428">
    <property type="term" value="C:DNA-directed RNA polymerase complex"/>
    <property type="evidence" value="ECO:0007669"/>
    <property type="project" value="UniProtKB-KW"/>
</dbReference>
<evidence type="ECO:0000259" key="5">
    <source>
        <dbReference type="Pfam" id="PF04542"/>
    </source>
</evidence>
<keyword evidence="3" id="KW-0238">DNA-binding</keyword>
<feature type="domain" description="RNA polymerase sigma-70 region 2" evidence="5">
    <location>
        <begin position="23"/>
        <end position="86"/>
    </location>
</feature>
<dbReference type="PANTHER" id="PTHR30385">
    <property type="entry name" value="SIGMA FACTOR F FLAGELLAR"/>
    <property type="match status" value="1"/>
</dbReference>
<dbReference type="Gene3D" id="1.10.1740.10">
    <property type="match status" value="1"/>
</dbReference>
<dbReference type="PANTHER" id="PTHR30385:SF4">
    <property type="entry name" value="RNA POLYMERASE SIGMA-E FACTOR"/>
    <property type="match status" value="1"/>
</dbReference>
<organism evidence="7 8">
    <name type="scientific">Gottfriedia solisilvae</name>
    <dbReference type="NCBI Taxonomy" id="1516104"/>
    <lineage>
        <taxon>Bacteria</taxon>
        <taxon>Bacillati</taxon>
        <taxon>Bacillota</taxon>
        <taxon>Bacilli</taxon>
        <taxon>Bacillales</taxon>
        <taxon>Bacillaceae</taxon>
        <taxon>Gottfriedia</taxon>
    </lineage>
</organism>
<comment type="caution">
    <text evidence="7">The sequence shown here is derived from an EMBL/GenBank/DDBJ whole genome shotgun (WGS) entry which is preliminary data.</text>
</comment>
<accession>A0A8J3F0R3</accession>
<dbReference type="OrthoDB" id="9783788at2"/>
<feature type="domain" description="RNA polymerase sigma-70 region 4" evidence="6">
    <location>
        <begin position="119"/>
        <end position="166"/>
    </location>
</feature>
<evidence type="ECO:0000256" key="2">
    <source>
        <dbReference type="ARBA" id="ARBA00023082"/>
    </source>
</evidence>
<gene>
    <name evidence="7" type="ORF">GCM10007380_33830</name>
</gene>
<name>A0A8J3F0R3_9BACI</name>
<dbReference type="InterPro" id="IPR013325">
    <property type="entry name" value="RNA_pol_sigma_r2"/>
</dbReference>
<keyword evidence="4" id="KW-0804">Transcription</keyword>
<dbReference type="Proteomes" id="UP000626244">
    <property type="component" value="Unassembled WGS sequence"/>
</dbReference>
<dbReference type="GO" id="GO:0006352">
    <property type="term" value="P:DNA-templated transcription initiation"/>
    <property type="evidence" value="ECO:0007669"/>
    <property type="project" value="InterPro"/>
</dbReference>
<evidence type="ECO:0000313" key="7">
    <source>
        <dbReference type="EMBL" id="GGI16612.1"/>
    </source>
</evidence>
<dbReference type="Gene3D" id="1.10.10.10">
    <property type="entry name" value="Winged helix-like DNA-binding domain superfamily/Winged helix DNA-binding domain"/>
    <property type="match status" value="1"/>
</dbReference>
<keyword evidence="8" id="KW-1185">Reference proteome</keyword>
<evidence type="ECO:0000313" key="8">
    <source>
        <dbReference type="Proteomes" id="UP000626244"/>
    </source>
</evidence>
<protein>
    <submittedName>
        <fullName evidence="7">DNA-directed RNA polymerase sigma-70 factor</fullName>
    </submittedName>
</protein>